<feature type="compositionally biased region" description="Acidic residues" evidence="8">
    <location>
        <begin position="155"/>
        <end position="171"/>
    </location>
</feature>
<dbReference type="SMART" id="SM00847">
    <property type="entry name" value="HA2"/>
    <property type="match status" value="1"/>
</dbReference>
<feature type="compositionally biased region" description="Gly residues" evidence="8">
    <location>
        <begin position="23"/>
        <end position="32"/>
    </location>
</feature>
<reference evidence="11 12" key="1">
    <citation type="journal article" date="2018" name="Sci. Rep.">
        <title>Comparative genomics provides insights into the lifestyle and reveals functional heterogeneity of dark septate endophytic fungi.</title>
        <authorList>
            <person name="Knapp D.G."/>
            <person name="Nemeth J.B."/>
            <person name="Barry K."/>
            <person name="Hainaut M."/>
            <person name="Henrissat B."/>
            <person name="Johnson J."/>
            <person name="Kuo A."/>
            <person name="Lim J.H.P."/>
            <person name="Lipzen A."/>
            <person name="Nolan M."/>
            <person name="Ohm R.A."/>
            <person name="Tamas L."/>
            <person name="Grigoriev I.V."/>
            <person name="Spatafora J.W."/>
            <person name="Nagy L.G."/>
            <person name="Kovacs G.M."/>
        </authorList>
    </citation>
    <scope>NUCLEOTIDE SEQUENCE [LARGE SCALE GENOMIC DNA]</scope>
    <source>
        <strain evidence="11 12">DSE2036</strain>
    </source>
</reference>
<dbReference type="PANTHER" id="PTHR18934:SF99">
    <property type="entry name" value="ATP-DEPENDENT RNA HELICASE DHX37-RELATED"/>
    <property type="match status" value="1"/>
</dbReference>
<dbReference type="InterPro" id="IPR011545">
    <property type="entry name" value="DEAD/DEAH_box_helicase_dom"/>
</dbReference>
<feature type="compositionally biased region" description="Acidic residues" evidence="8">
    <location>
        <begin position="198"/>
        <end position="208"/>
    </location>
</feature>
<evidence type="ECO:0000256" key="5">
    <source>
        <dbReference type="ARBA" id="ARBA00022806"/>
    </source>
</evidence>
<dbReference type="Gene3D" id="3.40.50.300">
    <property type="entry name" value="P-loop containing nucleotide triphosphate hydrolases"/>
    <property type="match status" value="2"/>
</dbReference>
<keyword evidence="6" id="KW-0067">ATP-binding</keyword>
<feature type="compositionally biased region" description="Acidic residues" evidence="8">
    <location>
        <begin position="697"/>
        <end position="708"/>
    </location>
</feature>
<gene>
    <name evidence="11" type="ORF">DM02DRAFT_586991</name>
</gene>
<dbReference type="FunFam" id="3.40.50.300:FF:000637">
    <property type="entry name" value="ATP-dependent RNA helicase DHX37/DHR1"/>
    <property type="match status" value="1"/>
</dbReference>
<dbReference type="InterPro" id="IPR001650">
    <property type="entry name" value="Helicase_C-like"/>
</dbReference>
<dbReference type="PROSITE" id="PS51194">
    <property type="entry name" value="HELICASE_CTER"/>
    <property type="match status" value="1"/>
</dbReference>
<keyword evidence="4 11" id="KW-0378">Hydrolase</keyword>
<dbReference type="STRING" id="97972.A0A2V1E189"/>
<dbReference type="Gene3D" id="1.20.120.1080">
    <property type="match status" value="1"/>
</dbReference>
<dbReference type="Pfam" id="PF21010">
    <property type="entry name" value="HA2_C"/>
    <property type="match status" value="1"/>
</dbReference>
<evidence type="ECO:0000256" key="3">
    <source>
        <dbReference type="ARBA" id="ARBA00022741"/>
    </source>
</evidence>
<dbReference type="InterPro" id="IPR007502">
    <property type="entry name" value="Helicase-assoc_dom"/>
</dbReference>
<dbReference type="PROSITE" id="PS00690">
    <property type="entry name" value="DEAH_ATP_HELICASE"/>
    <property type="match status" value="1"/>
</dbReference>
<dbReference type="Proteomes" id="UP000244855">
    <property type="component" value="Unassembled WGS sequence"/>
</dbReference>
<proteinExistence type="inferred from homology"/>
<dbReference type="InterPro" id="IPR048333">
    <property type="entry name" value="HA2_WH"/>
</dbReference>
<feature type="region of interest" description="Disordered" evidence="8">
    <location>
        <begin position="697"/>
        <end position="721"/>
    </location>
</feature>
<dbReference type="SMART" id="SM00487">
    <property type="entry name" value="DEXDc"/>
    <property type="match status" value="1"/>
</dbReference>
<dbReference type="GO" id="GO:0005524">
    <property type="term" value="F:ATP binding"/>
    <property type="evidence" value="ECO:0007669"/>
    <property type="project" value="UniProtKB-KW"/>
</dbReference>
<feature type="compositionally biased region" description="Basic and acidic residues" evidence="8">
    <location>
        <begin position="45"/>
        <end position="65"/>
    </location>
</feature>
<evidence type="ECO:0000313" key="11">
    <source>
        <dbReference type="EMBL" id="PVI03912.1"/>
    </source>
</evidence>
<dbReference type="PANTHER" id="PTHR18934">
    <property type="entry name" value="ATP-DEPENDENT RNA HELICASE"/>
    <property type="match status" value="1"/>
</dbReference>
<dbReference type="GO" id="GO:0000462">
    <property type="term" value="P:maturation of SSU-rRNA from tricistronic rRNA transcript (SSU-rRNA, 5.8S rRNA, LSU-rRNA)"/>
    <property type="evidence" value="ECO:0007669"/>
    <property type="project" value="TreeGrafter"/>
</dbReference>
<feature type="compositionally biased region" description="Acidic residues" evidence="8">
    <location>
        <begin position="259"/>
        <end position="322"/>
    </location>
</feature>
<dbReference type="EC" id="3.6.4.13" evidence="2"/>
<comment type="similarity">
    <text evidence="1">Belongs to the DEAD box helicase family. DEAH subfamily.</text>
</comment>
<accession>A0A2V1E189</accession>
<sequence length="1273" mass="140809">MPKFVPRQRKHKVLARRKPQNGDGIGGEGGGAVEDANAVEILPEQQREREERKRQIKEELVEQQRGKMSGKKKKRLDKYIDTKLKKEENLALLKKLAAQKVDTSLFRSSTNLGRGGDDTKREKLRRALMERKAGIDVEKNERILLQKREVREFEAPEQEEASDEDENEEEGEGKATELEAASTNPNGEKRKRDRSPAEEDEEEDDEPVDNTAVQQPVKPFTGAGLFGGGLKRPLELDEEGKPIIQTRKRRKGAKQPLVVEEEEEVEWEGFSSDEDGDEGAEVEVESDQSAEDASEDAESATDSDEEETSSEEESDSESETSEEGDRKAARKERASAFKAWATQQRNEAIGFVPTNNLTYAIPAKPANFTPRAPEQDPLPAELQSNTATDATRKAYSVTVERSSEIQEARLQLPVVAEEQKIMEAIHNNDVVVVWGATGSGKTTQVPQFLYEAGYGAPGGPTPGMIGVTQPRRVAAVSMSKRVGDELGSDKAKVAYQIRFDTSTSAKTAVKFMTDGVLLREISQDFVLTKYSAIVIDEAHERSVNTDILIGMLSRIVDLRAEMAQKDPKITPLKLIIMSATLRISDFTDNKRLFRQGPPPLMKAEGRQFTVTNHFARRTQRDYVEEMFRKVCRGHRKLPRGGMLVFLTGQNEITQLAKKLKEAFPSTQGHDVKLGKVQISAEEAPLEEEDIELREQAQDLEDDGSDSEDSIIIGADNDDDDEFDIGEDDSEEKETKVHILPLYSQLPTNQQLRVFEPPPEGSRLIVLATNVAETSLTIPGVRYVFDCGRAKEKKFDRITGVQSFEIGWISKASANQRAGRAGRTGPGHCYRLYSSAVFERDFEEYAEPEIMRTPLESVVLQLRSMGAPVVNFPFPTPPDRHSLRKAENLLSYLGALSPDGKVTKLGQELSLYPLNPRFARMLVMGIAQNLAAETIALVAALSVPELLVPESKLNLRSPSPEAEETIRSEQANLEATQRSQRRKTYNAALAQLSINANKADCIKLNNAVCAYAHEVDPLAFCASMFLNSKAMHEASQLRQQLSSIVRAHRPAALPGATYNPRLPPPSDATINLLTQICAAGFIDQVAMRADLAPNPPDLPRKPKTAIAVPYITLFPSSSSSKTTPTTTTPPEAKFVYLHPSSLLARTPPAKMPGYIIYSHLQRSSPSPTKPHPKTRFHPLTPITRPQLINTALGTPLLDVSKPKGKVVELPAGAGRHEEAGPPPDEAKTVQRRECEVELSLVGERGSVGWGLGVRRVVQSKQGRVGEWVVERVLG</sequence>
<dbReference type="EMBL" id="KZ805326">
    <property type="protein sequence ID" value="PVI03912.1"/>
    <property type="molecule type" value="Genomic_DNA"/>
</dbReference>
<name>A0A2V1E189_9PLEO</name>
<keyword evidence="5" id="KW-0347">Helicase</keyword>
<comment type="catalytic activity">
    <reaction evidence="7">
        <text>ATP + H2O = ADP + phosphate + H(+)</text>
        <dbReference type="Rhea" id="RHEA:13065"/>
        <dbReference type="ChEBI" id="CHEBI:15377"/>
        <dbReference type="ChEBI" id="CHEBI:15378"/>
        <dbReference type="ChEBI" id="CHEBI:30616"/>
        <dbReference type="ChEBI" id="CHEBI:43474"/>
        <dbReference type="ChEBI" id="CHEBI:456216"/>
        <dbReference type="EC" id="3.6.4.13"/>
    </reaction>
</comment>
<evidence type="ECO:0000256" key="7">
    <source>
        <dbReference type="ARBA" id="ARBA00047984"/>
    </source>
</evidence>
<dbReference type="SUPFAM" id="SSF52540">
    <property type="entry name" value="P-loop containing nucleoside triphosphate hydrolases"/>
    <property type="match status" value="1"/>
</dbReference>
<dbReference type="GO" id="GO:0005730">
    <property type="term" value="C:nucleolus"/>
    <property type="evidence" value="ECO:0007669"/>
    <property type="project" value="TreeGrafter"/>
</dbReference>
<evidence type="ECO:0000259" key="9">
    <source>
        <dbReference type="PROSITE" id="PS51192"/>
    </source>
</evidence>
<dbReference type="Pfam" id="PF00271">
    <property type="entry name" value="Helicase_C"/>
    <property type="match status" value="1"/>
</dbReference>
<evidence type="ECO:0000256" key="2">
    <source>
        <dbReference type="ARBA" id="ARBA00012552"/>
    </source>
</evidence>
<evidence type="ECO:0000256" key="8">
    <source>
        <dbReference type="SAM" id="MobiDB-lite"/>
    </source>
</evidence>
<feature type="region of interest" description="Disordered" evidence="8">
    <location>
        <begin position="103"/>
        <end position="330"/>
    </location>
</feature>
<feature type="compositionally biased region" description="Low complexity" evidence="8">
    <location>
        <begin position="33"/>
        <end position="44"/>
    </location>
</feature>
<feature type="compositionally biased region" description="Basic residues" evidence="8">
    <location>
        <begin position="1"/>
        <end position="19"/>
    </location>
</feature>
<dbReference type="GO" id="GO:1990904">
    <property type="term" value="C:ribonucleoprotein complex"/>
    <property type="evidence" value="ECO:0007669"/>
    <property type="project" value="UniProtKB-ARBA"/>
</dbReference>
<evidence type="ECO:0000313" key="12">
    <source>
        <dbReference type="Proteomes" id="UP000244855"/>
    </source>
</evidence>
<feature type="domain" description="Helicase C-terminal" evidence="10">
    <location>
        <begin position="684"/>
        <end position="865"/>
    </location>
</feature>
<dbReference type="InterPro" id="IPR027417">
    <property type="entry name" value="P-loop_NTPase"/>
</dbReference>
<evidence type="ECO:0000256" key="6">
    <source>
        <dbReference type="ARBA" id="ARBA00022840"/>
    </source>
</evidence>
<evidence type="ECO:0000259" key="10">
    <source>
        <dbReference type="PROSITE" id="PS51194"/>
    </source>
</evidence>
<evidence type="ECO:0000256" key="4">
    <source>
        <dbReference type="ARBA" id="ARBA00022801"/>
    </source>
</evidence>
<dbReference type="PROSITE" id="PS51192">
    <property type="entry name" value="HELICASE_ATP_BIND_1"/>
    <property type="match status" value="1"/>
</dbReference>
<protein>
    <recommendedName>
        <fullName evidence="2">RNA helicase</fullName>
        <ecNumber evidence="2">3.6.4.13</ecNumber>
    </recommendedName>
</protein>
<dbReference type="Pfam" id="PF04408">
    <property type="entry name" value="WHD_HA2"/>
    <property type="match status" value="1"/>
</dbReference>
<dbReference type="GO" id="GO:0003724">
    <property type="term" value="F:RNA helicase activity"/>
    <property type="evidence" value="ECO:0007669"/>
    <property type="project" value="UniProtKB-EC"/>
</dbReference>
<dbReference type="InterPro" id="IPR014001">
    <property type="entry name" value="Helicase_ATP-bd"/>
</dbReference>
<dbReference type="Pfam" id="PF00270">
    <property type="entry name" value="DEAD"/>
    <property type="match status" value="1"/>
</dbReference>
<feature type="compositionally biased region" description="Basic and acidic residues" evidence="8">
    <location>
        <begin position="187"/>
        <end position="197"/>
    </location>
</feature>
<dbReference type="InterPro" id="IPR002464">
    <property type="entry name" value="DNA/RNA_helicase_DEAH_CS"/>
</dbReference>
<evidence type="ECO:0000256" key="1">
    <source>
        <dbReference type="ARBA" id="ARBA00008792"/>
    </source>
</evidence>
<organism evidence="11 12">
    <name type="scientific">Periconia macrospinosa</name>
    <dbReference type="NCBI Taxonomy" id="97972"/>
    <lineage>
        <taxon>Eukaryota</taxon>
        <taxon>Fungi</taxon>
        <taxon>Dikarya</taxon>
        <taxon>Ascomycota</taxon>
        <taxon>Pezizomycotina</taxon>
        <taxon>Dothideomycetes</taxon>
        <taxon>Pleosporomycetidae</taxon>
        <taxon>Pleosporales</taxon>
        <taxon>Massarineae</taxon>
        <taxon>Periconiaceae</taxon>
        <taxon>Periconia</taxon>
    </lineage>
</organism>
<dbReference type="SMART" id="SM00490">
    <property type="entry name" value="HELICc"/>
    <property type="match status" value="1"/>
</dbReference>
<dbReference type="CDD" id="cd18791">
    <property type="entry name" value="SF2_C_RHA"/>
    <property type="match status" value="1"/>
</dbReference>
<keyword evidence="3" id="KW-0547">Nucleotide-binding</keyword>
<dbReference type="OrthoDB" id="10253254at2759"/>
<feature type="compositionally biased region" description="Basic and acidic residues" evidence="8">
    <location>
        <begin position="232"/>
        <end position="241"/>
    </location>
</feature>
<feature type="compositionally biased region" description="Basic and acidic residues" evidence="8">
    <location>
        <begin position="115"/>
        <end position="154"/>
    </location>
</feature>
<dbReference type="CDD" id="cd17982">
    <property type="entry name" value="DEXHc_DHX37"/>
    <property type="match status" value="1"/>
</dbReference>
<feature type="domain" description="Helicase ATP-binding" evidence="9">
    <location>
        <begin position="422"/>
        <end position="599"/>
    </location>
</feature>
<dbReference type="GO" id="GO:0003723">
    <property type="term" value="F:RNA binding"/>
    <property type="evidence" value="ECO:0007669"/>
    <property type="project" value="TreeGrafter"/>
</dbReference>
<dbReference type="AlphaFoldDB" id="A0A2V1E189"/>
<feature type="region of interest" description="Disordered" evidence="8">
    <location>
        <begin position="1"/>
        <end position="75"/>
    </location>
</feature>
<dbReference type="GO" id="GO:0016787">
    <property type="term" value="F:hydrolase activity"/>
    <property type="evidence" value="ECO:0007669"/>
    <property type="project" value="UniProtKB-KW"/>
</dbReference>
<keyword evidence="12" id="KW-1185">Reference proteome</keyword>
<feature type="compositionally biased region" description="Polar residues" evidence="8">
    <location>
        <begin position="103"/>
        <end position="112"/>
    </location>
</feature>